<dbReference type="EMBL" id="JAINUF010000004">
    <property type="protein sequence ID" value="KAJ8364028.1"/>
    <property type="molecule type" value="Genomic_DNA"/>
</dbReference>
<protein>
    <submittedName>
        <fullName evidence="1">Uncharacterized protein</fullName>
    </submittedName>
</protein>
<proteinExistence type="predicted"/>
<organism evidence="1 2">
    <name type="scientific">Synaphobranchus kaupii</name>
    <name type="common">Kaup's arrowtooth eel</name>
    <dbReference type="NCBI Taxonomy" id="118154"/>
    <lineage>
        <taxon>Eukaryota</taxon>
        <taxon>Metazoa</taxon>
        <taxon>Chordata</taxon>
        <taxon>Craniata</taxon>
        <taxon>Vertebrata</taxon>
        <taxon>Euteleostomi</taxon>
        <taxon>Actinopterygii</taxon>
        <taxon>Neopterygii</taxon>
        <taxon>Teleostei</taxon>
        <taxon>Anguilliformes</taxon>
        <taxon>Synaphobranchidae</taxon>
        <taxon>Synaphobranchus</taxon>
    </lineage>
</organism>
<comment type="caution">
    <text evidence="1">The sequence shown here is derived from an EMBL/GenBank/DDBJ whole genome shotgun (WGS) entry which is preliminary data.</text>
</comment>
<reference evidence="1" key="1">
    <citation type="journal article" date="2023" name="Science">
        <title>Genome structures resolve the early diversification of teleost fishes.</title>
        <authorList>
            <person name="Parey E."/>
            <person name="Louis A."/>
            <person name="Montfort J."/>
            <person name="Bouchez O."/>
            <person name="Roques C."/>
            <person name="Iampietro C."/>
            <person name="Lluch J."/>
            <person name="Castinel A."/>
            <person name="Donnadieu C."/>
            <person name="Desvignes T."/>
            <person name="Floi Bucao C."/>
            <person name="Jouanno E."/>
            <person name="Wen M."/>
            <person name="Mejri S."/>
            <person name="Dirks R."/>
            <person name="Jansen H."/>
            <person name="Henkel C."/>
            <person name="Chen W.J."/>
            <person name="Zahm M."/>
            <person name="Cabau C."/>
            <person name="Klopp C."/>
            <person name="Thompson A.W."/>
            <person name="Robinson-Rechavi M."/>
            <person name="Braasch I."/>
            <person name="Lecointre G."/>
            <person name="Bobe J."/>
            <person name="Postlethwait J.H."/>
            <person name="Berthelot C."/>
            <person name="Roest Crollius H."/>
            <person name="Guiguen Y."/>
        </authorList>
    </citation>
    <scope>NUCLEOTIDE SEQUENCE</scope>
    <source>
        <strain evidence="1">WJC10195</strain>
    </source>
</reference>
<dbReference type="OrthoDB" id="10503835at2759"/>
<evidence type="ECO:0000313" key="1">
    <source>
        <dbReference type="EMBL" id="KAJ8364028.1"/>
    </source>
</evidence>
<name>A0A9Q1FQX8_SYNKA</name>
<dbReference type="Proteomes" id="UP001152622">
    <property type="component" value="Chromosome 4"/>
</dbReference>
<dbReference type="AlphaFoldDB" id="A0A9Q1FQX8"/>
<evidence type="ECO:0000313" key="2">
    <source>
        <dbReference type="Proteomes" id="UP001152622"/>
    </source>
</evidence>
<sequence length="95" mass="10575">MSQSEVLWSIAEPVLHYGSQKVSPFIPPQSTKEAEGELRFSDGIFREQEGEEPGLFLADDETSALTETAANGKTQNQSFTTCKTAVACFWRREMV</sequence>
<accession>A0A9Q1FQX8</accession>
<gene>
    <name evidence="1" type="ORF">SKAU_G00128590</name>
</gene>
<keyword evidence="2" id="KW-1185">Reference proteome</keyword>